<dbReference type="PANTHER" id="PTHR24361">
    <property type="entry name" value="MITOGEN-ACTIVATED KINASE KINASE KINASE"/>
    <property type="match status" value="1"/>
</dbReference>
<keyword evidence="4" id="KW-0547">Nucleotide-binding</keyword>
<dbReference type="GO" id="GO:0005737">
    <property type="term" value="C:cytoplasm"/>
    <property type="evidence" value="ECO:0007669"/>
    <property type="project" value="TreeGrafter"/>
</dbReference>
<protein>
    <recommendedName>
        <fullName evidence="1">non-specific serine/threonine protein kinase</fullName>
        <ecNumber evidence="1">2.7.11.1</ecNumber>
    </recommendedName>
</protein>
<proteinExistence type="predicted"/>
<dbReference type="PANTHER" id="PTHR24361:SF433">
    <property type="entry name" value="PROTEIN KINASE DOMAIN-CONTAINING PROTEIN"/>
    <property type="match status" value="1"/>
</dbReference>
<evidence type="ECO:0000256" key="7">
    <source>
        <dbReference type="ARBA" id="ARBA00047899"/>
    </source>
</evidence>
<dbReference type="OMA" id="GTICTAN"/>
<evidence type="ECO:0000256" key="8">
    <source>
        <dbReference type="ARBA" id="ARBA00048679"/>
    </source>
</evidence>
<dbReference type="KEGG" id="bmy:BM_BM8653"/>
<accession>A0A0K0JWK2</accession>
<dbReference type="PROSITE" id="PS50011">
    <property type="entry name" value="PROTEIN_KINASE_DOM"/>
    <property type="match status" value="1"/>
</dbReference>
<dbReference type="Gene3D" id="1.10.510.10">
    <property type="entry name" value="Transferase(Phosphotransferase) domain 1"/>
    <property type="match status" value="1"/>
</dbReference>
<evidence type="ECO:0000256" key="6">
    <source>
        <dbReference type="ARBA" id="ARBA00022840"/>
    </source>
</evidence>
<accession>A0A4E9FJU9</accession>
<keyword evidence="12" id="KW-1185">Reference proteome</keyword>
<dbReference type="InterPro" id="IPR011009">
    <property type="entry name" value="Kinase-like_dom_sf"/>
</dbReference>
<dbReference type="EMBL" id="CAAKNF010000193">
    <property type="protein sequence ID" value="VIO93443.1"/>
    <property type="molecule type" value="Genomic_DNA"/>
</dbReference>
<dbReference type="InterPro" id="IPR053235">
    <property type="entry name" value="Ser_Thr_kinase"/>
</dbReference>
<name>A0A0K0JWK2_BRUMA</name>
<dbReference type="InterPro" id="IPR000719">
    <property type="entry name" value="Prot_kinase_dom"/>
</dbReference>
<dbReference type="GO" id="GO:0005524">
    <property type="term" value="F:ATP binding"/>
    <property type="evidence" value="ECO:0007669"/>
    <property type="project" value="UniProtKB-KW"/>
</dbReference>
<dbReference type="EC" id="2.7.11.1" evidence="1"/>
<dbReference type="GeneID" id="6099892"/>
<organism evidence="10">
    <name type="scientific">Brugia malayi</name>
    <name type="common">Filarial nematode worm</name>
    <dbReference type="NCBI Taxonomy" id="6279"/>
    <lineage>
        <taxon>Eukaryota</taxon>
        <taxon>Metazoa</taxon>
        <taxon>Ecdysozoa</taxon>
        <taxon>Nematoda</taxon>
        <taxon>Chromadorea</taxon>
        <taxon>Rhabditida</taxon>
        <taxon>Spirurina</taxon>
        <taxon>Spiruromorpha</taxon>
        <taxon>Filarioidea</taxon>
        <taxon>Onchocercidae</taxon>
        <taxon>Brugia</taxon>
    </lineage>
</organism>
<evidence type="ECO:0000313" key="11">
    <source>
        <dbReference type="EMBL" id="VIO93443.1"/>
    </source>
</evidence>
<dbReference type="RefSeq" id="XP_042934294.1">
    <property type="nucleotide sequence ID" value="XM_043078360.1"/>
</dbReference>
<comment type="catalytic activity">
    <reaction evidence="8">
        <text>L-seryl-[protein] + ATP = O-phospho-L-seryl-[protein] + ADP + H(+)</text>
        <dbReference type="Rhea" id="RHEA:17989"/>
        <dbReference type="Rhea" id="RHEA-COMP:9863"/>
        <dbReference type="Rhea" id="RHEA-COMP:11604"/>
        <dbReference type="ChEBI" id="CHEBI:15378"/>
        <dbReference type="ChEBI" id="CHEBI:29999"/>
        <dbReference type="ChEBI" id="CHEBI:30616"/>
        <dbReference type="ChEBI" id="CHEBI:83421"/>
        <dbReference type="ChEBI" id="CHEBI:456216"/>
        <dbReference type="EC" id="2.7.11.1"/>
    </reaction>
</comment>
<dbReference type="Proteomes" id="UP000006672">
    <property type="component" value="Unassembled WGS sequence"/>
</dbReference>
<evidence type="ECO:0000313" key="13">
    <source>
        <dbReference type="WBParaSite" id="Bm8653.1"/>
    </source>
</evidence>
<reference evidence="11" key="3">
    <citation type="submission" date="2019-04" db="EMBL/GenBank/DDBJ databases">
        <authorList>
            <person name="Howe K."/>
            <person name="Paulini M."/>
            <person name="Williams G."/>
        </authorList>
    </citation>
    <scope>NUCLEOTIDE SEQUENCE [LARGE SCALE GENOMIC DNA]</scope>
    <source>
        <strain evidence="11">FR3</strain>
    </source>
</reference>
<comment type="catalytic activity">
    <reaction evidence="7">
        <text>L-threonyl-[protein] + ATP = O-phospho-L-threonyl-[protein] + ADP + H(+)</text>
        <dbReference type="Rhea" id="RHEA:46608"/>
        <dbReference type="Rhea" id="RHEA-COMP:11060"/>
        <dbReference type="Rhea" id="RHEA-COMP:11605"/>
        <dbReference type="ChEBI" id="CHEBI:15378"/>
        <dbReference type="ChEBI" id="CHEBI:30013"/>
        <dbReference type="ChEBI" id="CHEBI:30616"/>
        <dbReference type="ChEBI" id="CHEBI:61977"/>
        <dbReference type="ChEBI" id="CHEBI:456216"/>
        <dbReference type="EC" id="2.7.11.1"/>
    </reaction>
</comment>
<keyword evidence="5" id="KW-0418">Kinase</keyword>
<evidence type="ECO:0000256" key="3">
    <source>
        <dbReference type="ARBA" id="ARBA00022679"/>
    </source>
</evidence>
<evidence type="ECO:0000259" key="9">
    <source>
        <dbReference type="PROSITE" id="PS50011"/>
    </source>
</evidence>
<evidence type="ECO:0000313" key="10">
    <source>
        <dbReference type="EMBL" id="CDP91720.1"/>
    </source>
</evidence>
<dbReference type="SUPFAM" id="SSF56112">
    <property type="entry name" value="Protein kinase-like (PK-like)"/>
    <property type="match status" value="1"/>
</dbReference>
<sequence>MSTLSEHNYDKVQLNDDNVKLDSSAVTTDLQIIDAAYDFCQRLKTRNLFFRKSQAEGIEDRKYVQSGELSANPKFQKINATTNDMDELVKGCVYPVYSKSGRRYIVKVSPGGGLEASLLLQAKKLNENNASKDVCLPLLVDHCYHHMSSTNFFILEFCQYGSLEKLLAESGAVPIHKQYIAKILRGVTTALYFLHSQCIYHGTICTANILVDHQMIGRLTGLTGANEIVENVNNKNKHLCLPMYAAPESINPEAELLPQDMFAMGVVLYRCLTGRMPKRKPNRTIDYHGVKSSINLPIDSKMWHTAQLLMSERLDMRLTAGQLLHTDWIENAANTVITQIFNWNN</sequence>
<evidence type="ECO:0000256" key="5">
    <source>
        <dbReference type="ARBA" id="ARBA00022777"/>
    </source>
</evidence>
<dbReference type="OrthoDB" id="1668230at2759"/>
<reference evidence="10 12" key="1">
    <citation type="journal article" date="2007" name="Science">
        <title>Draft genome of the filarial nematode parasite Brugia malayi.</title>
        <authorList>
            <person name="Ghedin E."/>
            <person name="Wang S."/>
            <person name="Spiro D."/>
            <person name="Caler E."/>
            <person name="Zhao Q."/>
            <person name="Crabtree J."/>
            <person name="Allen J.E."/>
            <person name="Delcher A.L."/>
            <person name="Guiliano D.B."/>
            <person name="Miranda-Saavedra D."/>
            <person name="Angiuoli S.V."/>
            <person name="Creasy T."/>
            <person name="Amedeo P."/>
            <person name="Haas B."/>
            <person name="El-Sayed N.M."/>
            <person name="Wortman J.R."/>
            <person name="Feldblyum T."/>
            <person name="Tallon L."/>
            <person name="Schatz M."/>
            <person name="Shumway M."/>
            <person name="Koo H."/>
            <person name="Salzberg S.L."/>
            <person name="Schobel S."/>
            <person name="Pertea M."/>
            <person name="Pop M."/>
            <person name="White O."/>
            <person name="Barton G.J."/>
            <person name="Carlow C.K."/>
            <person name="Crawford M.J."/>
            <person name="Daub J."/>
            <person name="Dimmic M.W."/>
            <person name="Estes C.F."/>
            <person name="Foster J.M."/>
            <person name="Ganatra M."/>
            <person name="Gregory W.F."/>
            <person name="Johnson N.M."/>
            <person name="Jin J."/>
            <person name="Komuniecki R."/>
            <person name="Korf I."/>
            <person name="Kumar S."/>
            <person name="Laney S."/>
            <person name="Li B.W."/>
            <person name="Li W."/>
            <person name="Lindblom T.H."/>
            <person name="Lustigman S."/>
            <person name="Ma D."/>
            <person name="Maina C.V."/>
            <person name="Martin D.M."/>
            <person name="McCarter J.P."/>
            <person name="McReynolds L."/>
            <person name="Mitreva M."/>
            <person name="Nutman T.B."/>
            <person name="Parkinson J."/>
            <person name="Peregrin-Alvarez J.M."/>
            <person name="Poole C."/>
            <person name="Ren Q."/>
            <person name="Saunders L."/>
            <person name="Sluder A.E."/>
            <person name="Smith K."/>
            <person name="Stanke M."/>
            <person name="Unnasch T.R."/>
            <person name="Ware J."/>
            <person name="Wei A.D."/>
            <person name="Weil G."/>
            <person name="Williams D.J."/>
            <person name="Zhang Y."/>
            <person name="Williams S.A."/>
            <person name="Fraser-Liggett C."/>
            <person name="Slatko B."/>
            <person name="Blaxter M.L."/>
            <person name="Scott A.L."/>
        </authorList>
    </citation>
    <scope>NUCLEOTIDE SEQUENCE</scope>
    <source>
        <strain evidence="10 12">FR3</strain>
    </source>
</reference>
<dbReference type="WormBase" id="Bm8653">
    <property type="protein sequence ID" value="BM23525"/>
    <property type="gene ID" value="WBGene00228914"/>
</dbReference>
<reference evidence="10" key="2">
    <citation type="submission" date="2012-12" db="EMBL/GenBank/DDBJ databases">
        <authorList>
            <person name="Gao Y.W."/>
            <person name="Fan S.T."/>
            <person name="Sun H.T."/>
            <person name="Wang Z."/>
            <person name="Gao X.L."/>
            <person name="Li Y.G."/>
            <person name="Wang T.C."/>
            <person name="Zhang K."/>
            <person name="Xu W.W."/>
            <person name="Yu Z.J."/>
            <person name="Xia X.Z."/>
        </authorList>
    </citation>
    <scope>NUCLEOTIDE SEQUENCE</scope>
    <source>
        <strain evidence="10">FR3</strain>
    </source>
</reference>
<dbReference type="SMART" id="SM00220">
    <property type="entry name" value="S_TKc"/>
    <property type="match status" value="1"/>
</dbReference>
<dbReference type="WBParaSite" id="Bm8653.1">
    <property type="protein sequence ID" value="Bm8653.1"/>
    <property type="gene ID" value="WBGene00228914"/>
</dbReference>
<evidence type="ECO:0000256" key="1">
    <source>
        <dbReference type="ARBA" id="ARBA00012513"/>
    </source>
</evidence>
<reference evidence="13" key="4">
    <citation type="submission" date="2022-04" db="UniProtKB">
        <authorList>
            <consortium name="WormBaseParasite"/>
        </authorList>
    </citation>
    <scope>IDENTIFICATION</scope>
</reference>
<evidence type="ECO:0000313" key="14">
    <source>
        <dbReference type="WormBase" id="Bm8653"/>
    </source>
</evidence>
<dbReference type="AlphaFoldDB" id="A0A0K0JWK2"/>
<evidence type="ECO:0000256" key="2">
    <source>
        <dbReference type="ARBA" id="ARBA00022527"/>
    </source>
</evidence>
<keyword evidence="6" id="KW-0067">ATP-binding</keyword>
<evidence type="ECO:0000313" key="12">
    <source>
        <dbReference type="Proteomes" id="UP000006672"/>
    </source>
</evidence>
<evidence type="ECO:0000256" key="4">
    <source>
        <dbReference type="ARBA" id="ARBA00022741"/>
    </source>
</evidence>
<accession>A0A0J9XNF9</accession>
<dbReference type="Pfam" id="PF00069">
    <property type="entry name" value="Pkinase"/>
    <property type="match status" value="1"/>
</dbReference>
<dbReference type="GO" id="GO:0004674">
    <property type="term" value="F:protein serine/threonine kinase activity"/>
    <property type="evidence" value="ECO:0007669"/>
    <property type="project" value="UniProtKB-KW"/>
</dbReference>
<keyword evidence="3" id="KW-0808">Transferase</keyword>
<keyword evidence="2" id="KW-0723">Serine/threonine-protein kinase</keyword>
<feature type="domain" description="Protein kinase" evidence="9">
    <location>
        <begin position="58"/>
        <end position="329"/>
    </location>
</feature>
<gene>
    <name evidence="10 14" type="ORF">Bm8653</name>
    <name evidence="11" type="ORF">BM_BM8653</name>
    <name evidence="10" type="ORF">BM_Bm8653</name>
</gene>
<dbReference type="EMBL" id="LN856498">
    <property type="protein sequence ID" value="CDP91720.1"/>
    <property type="molecule type" value="Genomic_DNA"/>
</dbReference>
<dbReference type="CTD" id="6099892"/>